<evidence type="ECO:0000256" key="6">
    <source>
        <dbReference type="ARBA" id="ARBA00022740"/>
    </source>
</evidence>
<evidence type="ECO:0000256" key="3">
    <source>
        <dbReference type="ARBA" id="ARBA00022603"/>
    </source>
</evidence>
<name>A0A3Q3WMQ2_MOLML</name>
<dbReference type="Gene3D" id="3.80.10.10">
    <property type="entry name" value="Ribonuclease Inhibitor"/>
    <property type="match status" value="1"/>
</dbReference>
<organism evidence="11 12">
    <name type="scientific">Mola mola</name>
    <name type="common">Ocean sunfish</name>
    <name type="synonym">Tetraodon mola</name>
    <dbReference type="NCBI Taxonomy" id="94237"/>
    <lineage>
        <taxon>Eukaryota</taxon>
        <taxon>Metazoa</taxon>
        <taxon>Chordata</taxon>
        <taxon>Craniata</taxon>
        <taxon>Vertebrata</taxon>
        <taxon>Euteleostomi</taxon>
        <taxon>Actinopterygii</taxon>
        <taxon>Neopterygii</taxon>
        <taxon>Teleostei</taxon>
        <taxon>Neoteleostei</taxon>
        <taxon>Acanthomorphata</taxon>
        <taxon>Eupercaria</taxon>
        <taxon>Tetraodontiformes</taxon>
        <taxon>Molidae</taxon>
        <taxon>Mola</taxon>
    </lineage>
</organism>
<comment type="subcellular location">
    <subcellularLocation>
        <location evidence="1">Endoplasmic reticulum</location>
    </subcellularLocation>
</comment>
<comment type="similarity">
    <text evidence="10">Belongs to the class I-like SAM-binding methyltransferase superfamily. Cation-dependent O-methyltransferase family.</text>
</comment>
<evidence type="ECO:0000256" key="8">
    <source>
        <dbReference type="ARBA" id="ARBA00022867"/>
    </source>
</evidence>
<evidence type="ECO:0000313" key="12">
    <source>
        <dbReference type="Proteomes" id="UP000261620"/>
    </source>
</evidence>
<dbReference type="STRING" id="94237.ENSMMOP00000013682"/>
<accession>A0A3Q3WMQ2</accession>
<keyword evidence="9" id="KW-0128">Catecholamine metabolism</keyword>
<dbReference type="GO" id="GO:0005783">
    <property type="term" value="C:endoplasmic reticulum"/>
    <property type="evidence" value="ECO:0007669"/>
    <property type="project" value="UniProtKB-SubCell"/>
</dbReference>
<dbReference type="Ensembl" id="ENSMMOT00000013905.1">
    <property type="protein sequence ID" value="ENSMMOP00000013682.1"/>
    <property type="gene ID" value="ENSMMOG00000010463.1"/>
</dbReference>
<dbReference type="Gene3D" id="3.40.50.150">
    <property type="entry name" value="Vaccinia Virus protein VP39"/>
    <property type="match status" value="1"/>
</dbReference>
<evidence type="ECO:0000256" key="4">
    <source>
        <dbReference type="ARBA" id="ARBA00022679"/>
    </source>
</evidence>
<evidence type="ECO:0000256" key="10">
    <source>
        <dbReference type="ARBA" id="ARBA00023453"/>
    </source>
</evidence>
<dbReference type="GO" id="GO:0042417">
    <property type="term" value="P:dopamine metabolic process"/>
    <property type="evidence" value="ECO:0007669"/>
    <property type="project" value="TreeGrafter"/>
</dbReference>
<dbReference type="InterPro" id="IPR001611">
    <property type="entry name" value="Leu-rich_rpt"/>
</dbReference>
<evidence type="ECO:0000256" key="2">
    <source>
        <dbReference type="ARBA" id="ARBA00012880"/>
    </source>
</evidence>
<dbReference type="GO" id="GO:0032259">
    <property type="term" value="P:methylation"/>
    <property type="evidence" value="ECO:0007669"/>
    <property type="project" value="UniProtKB-KW"/>
</dbReference>
<evidence type="ECO:0000256" key="7">
    <source>
        <dbReference type="ARBA" id="ARBA00022824"/>
    </source>
</evidence>
<dbReference type="EC" id="2.1.1.6" evidence="2"/>
<dbReference type="Pfam" id="PF13855">
    <property type="entry name" value="LRR_8"/>
    <property type="match status" value="1"/>
</dbReference>
<keyword evidence="6" id="KW-1009">Hearing</keyword>
<sequence>MTTLPFHRCRNPNMYLPPVDLSFKKINSLEDPSNSVRLLRRNSHMKYQSRSLRLCHNNITDLHDLHKPVSHFLAKPSQLAWLDLSFNKISHIDRVLCELRELRVLYLHANSIFILPEVDRLGALPLLHTITLHGNVIETNKAYRWDRKILDRLLMEQSPLTVLELGAHCGYSSVRIARVELIVDPSDEVIPKLRSEYGLERLDFVFMDHWKKCYTPDLQMLEGSGLLGKGSLIVADNVLFPGAPKFLRHIRKSGLYEWKVHRATLEYSKGIRDGMAELVYQGIN</sequence>
<dbReference type="InterPro" id="IPR032675">
    <property type="entry name" value="LRR_dom_sf"/>
</dbReference>
<keyword evidence="3" id="KW-0489">Methyltransferase</keyword>
<dbReference type="GO" id="GO:0042424">
    <property type="term" value="P:catecholamine catabolic process"/>
    <property type="evidence" value="ECO:0007669"/>
    <property type="project" value="TreeGrafter"/>
</dbReference>
<evidence type="ECO:0000256" key="1">
    <source>
        <dbReference type="ARBA" id="ARBA00004240"/>
    </source>
</evidence>
<keyword evidence="7" id="KW-0256">Endoplasmic reticulum</keyword>
<dbReference type="Proteomes" id="UP000261620">
    <property type="component" value="Unplaced"/>
</dbReference>
<keyword evidence="4" id="KW-0808">Transferase</keyword>
<reference evidence="11" key="2">
    <citation type="submission" date="2025-09" db="UniProtKB">
        <authorList>
            <consortium name="Ensembl"/>
        </authorList>
    </citation>
    <scope>IDENTIFICATION</scope>
</reference>
<protein>
    <recommendedName>
        <fullName evidence="2">catechol O-methyltransferase</fullName>
        <ecNumber evidence="2">2.1.1.6</ecNumber>
    </recommendedName>
</protein>
<evidence type="ECO:0000256" key="9">
    <source>
        <dbReference type="ARBA" id="ARBA00022939"/>
    </source>
</evidence>
<keyword evidence="8" id="KW-0531">Neurotransmitter degradation</keyword>
<dbReference type="SUPFAM" id="SSF52058">
    <property type="entry name" value="L domain-like"/>
    <property type="match status" value="1"/>
</dbReference>
<dbReference type="InterPro" id="IPR029063">
    <property type="entry name" value="SAM-dependent_MTases_sf"/>
</dbReference>
<dbReference type="PROSITE" id="PS51450">
    <property type="entry name" value="LRR"/>
    <property type="match status" value="1"/>
</dbReference>
<dbReference type="PANTHER" id="PTHR43836:SF1">
    <property type="entry name" value="TRANSMEMBRANE O-METHYLTRANSFERASE"/>
    <property type="match status" value="1"/>
</dbReference>
<dbReference type="InterPro" id="IPR002935">
    <property type="entry name" value="SAM_O-MeTrfase"/>
</dbReference>
<dbReference type="SUPFAM" id="SSF53335">
    <property type="entry name" value="S-adenosyl-L-methionine-dependent methyltransferases"/>
    <property type="match status" value="1"/>
</dbReference>
<proteinExistence type="inferred from homology"/>
<reference evidence="11" key="1">
    <citation type="submission" date="2025-08" db="UniProtKB">
        <authorList>
            <consortium name="Ensembl"/>
        </authorList>
    </citation>
    <scope>IDENTIFICATION</scope>
</reference>
<dbReference type="GO" id="GO:0032502">
    <property type="term" value="P:developmental process"/>
    <property type="evidence" value="ECO:0007669"/>
    <property type="project" value="TreeGrafter"/>
</dbReference>
<dbReference type="GO" id="GO:0007605">
    <property type="term" value="P:sensory perception of sound"/>
    <property type="evidence" value="ECO:0007669"/>
    <property type="project" value="UniProtKB-KW"/>
</dbReference>
<evidence type="ECO:0000313" key="11">
    <source>
        <dbReference type="Ensembl" id="ENSMMOP00000013682.1"/>
    </source>
</evidence>
<evidence type="ECO:0000256" key="5">
    <source>
        <dbReference type="ARBA" id="ARBA00022691"/>
    </source>
</evidence>
<keyword evidence="12" id="KW-1185">Reference proteome</keyword>
<dbReference type="PROSITE" id="PS51682">
    <property type="entry name" value="SAM_OMT_I"/>
    <property type="match status" value="1"/>
</dbReference>
<keyword evidence="5" id="KW-0949">S-adenosyl-L-methionine</keyword>
<dbReference type="GO" id="GO:0016206">
    <property type="term" value="F:catechol O-methyltransferase activity"/>
    <property type="evidence" value="ECO:0007669"/>
    <property type="project" value="UniProtKB-EC"/>
</dbReference>
<dbReference type="PANTHER" id="PTHR43836">
    <property type="entry name" value="CATECHOL O-METHYLTRANSFERASE 1-RELATED"/>
    <property type="match status" value="1"/>
</dbReference>
<dbReference type="AlphaFoldDB" id="A0A3Q3WMQ2"/>